<dbReference type="Proteomes" id="UP000001695">
    <property type="component" value="Chromosome"/>
</dbReference>
<dbReference type="STRING" id="395963.Bind_3220"/>
<protein>
    <submittedName>
        <fullName evidence="1">L-2-amino-thiazoline-4-carboxylic acid hydrolase</fullName>
    </submittedName>
</protein>
<dbReference type="KEGG" id="bid:Bind_3220"/>
<keyword evidence="1" id="KW-0378">Hydrolase</keyword>
<organism evidence="1 2">
    <name type="scientific">Beijerinckia indica subsp. indica (strain ATCC 9039 / DSM 1715 / NCIMB 8712)</name>
    <dbReference type="NCBI Taxonomy" id="395963"/>
    <lineage>
        <taxon>Bacteria</taxon>
        <taxon>Pseudomonadati</taxon>
        <taxon>Pseudomonadota</taxon>
        <taxon>Alphaproteobacteria</taxon>
        <taxon>Hyphomicrobiales</taxon>
        <taxon>Beijerinckiaceae</taxon>
        <taxon>Beijerinckia</taxon>
    </lineage>
</organism>
<evidence type="ECO:0000313" key="2">
    <source>
        <dbReference type="Proteomes" id="UP000001695"/>
    </source>
</evidence>
<dbReference type="GO" id="GO:0016787">
    <property type="term" value="F:hydrolase activity"/>
    <property type="evidence" value="ECO:0007669"/>
    <property type="project" value="UniProtKB-KW"/>
</dbReference>
<dbReference type="AlphaFoldDB" id="B2ID15"/>
<dbReference type="HOGENOM" id="CLU_136139_0_0_5"/>
<dbReference type="eggNOG" id="COG2345">
    <property type="taxonomic scope" value="Bacteria"/>
</dbReference>
<accession>B2ID15</accession>
<dbReference type="EMBL" id="CP001016">
    <property type="protein sequence ID" value="ACB96780.1"/>
    <property type="molecule type" value="Genomic_DNA"/>
</dbReference>
<keyword evidence="2" id="KW-1185">Reference proteome</keyword>
<dbReference type="RefSeq" id="WP_012386128.1">
    <property type="nucleotide sequence ID" value="NC_010581.1"/>
</dbReference>
<sequence length="169" mass="18850">MTLMPVTLLERRRIEAEFIKSLLETMAATVGREQAVAWLGEAIRTMAERAGAAFAGQRKREQADLIAYADILPIWQENDALRLEIEDAGADHLAFNVVTCRYADMYRELGLADLGALLSCNRDAAFCAGFNPAIILTRTQTIMEGADHCDFRYVLKDMPPPERSDEEPA</sequence>
<evidence type="ECO:0000313" key="1">
    <source>
        <dbReference type="EMBL" id="ACB96780.1"/>
    </source>
</evidence>
<name>B2ID15_BEII9</name>
<dbReference type="OrthoDB" id="9805176at2"/>
<proteinExistence type="predicted"/>
<reference evidence="1 2" key="2">
    <citation type="journal article" date="2010" name="J. Bacteriol.">
        <title>Complete genome sequence of Beijerinckia indica subsp. indica.</title>
        <authorList>
            <person name="Tamas I."/>
            <person name="Dedysh S.N."/>
            <person name="Liesack W."/>
            <person name="Stott M.B."/>
            <person name="Alam M."/>
            <person name="Murrell J.C."/>
            <person name="Dunfield P.F."/>
        </authorList>
    </citation>
    <scope>NUCLEOTIDE SEQUENCE [LARGE SCALE GENOMIC DNA]</scope>
    <source>
        <strain evidence="2">ATCC 9039 / DSM 1715 / NCIMB 8712</strain>
    </source>
</reference>
<dbReference type="Pfam" id="PF14196">
    <property type="entry name" value="ATC_hydrolase"/>
    <property type="match status" value="1"/>
</dbReference>
<gene>
    <name evidence="1" type="ordered locus">Bind_3220</name>
</gene>
<reference evidence="2" key="1">
    <citation type="submission" date="2008-03" db="EMBL/GenBank/DDBJ databases">
        <title>Complete sequence of chromosome of Beijerinckia indica subsp. indica ATCC 9039.</title>
        <authorList>
            <consortium name="US DOE Joint Genome Institute"/>
            <person name="Copeland A."/>
            <person name="Lucas S."/>
            <person name="Lapidus A."/>
            <person name="Glavina del Rio T."/>
            <person name="Dalin E."/>
            <person name="Tice H."/>
            <person name="Bruce D."/>
            <person name="Goodwin L."/>
            <person name="Pitluck S."/>
            <person name="LaButti K."/>
            <person name="Schmutz J."/>
            <person name="Larimer F."/>
            <person name="Land M."/>
            <person name="Hauser L."/>
            <person name="Kyrpides N."/>
            <person name="Mikhailova N."/>
            <person name="Dunfield P.F."/>
            <person name="Dedysh S.N."/>
            <person name="Liesack W."/>
            <person name="Saw J.H."/>
            <person name="Alam M."/>
            <person name="Chen Y."/>
            <person name="Murrell J.C."/>
            <person name="Richardson P."/>
        </authorList>
    </citation>
    <scope>NUCLEOTIDE SEQUENCE [LARGE SCALE GENOMIC DNA]</scope>
    <source>
        <strain evidence="2">ATCC 9039 / DSM 1715 / NCIMB 8712</strain>
    </source>
</reference>
<dbReference type="InterPro" id="IPR026002">
    <property type="entry name" value="ATC_hydrolase-like"/>
</dbReference>